<reference evidence="2 3" key="1">
    <citation type="submission" date="2018-05" db="EMBL/GenBank/DDBJ databases">
        <title>Genome sequencing and assembly of the regulated plant pathogen Lachnellula willkommii and related sister species for the development of diagnostic species identification markers.</title>
        <authorList>
            <person name="Giroux E."/>
            <person name="Bilodeau G."/>
        </authorList>
    </citation>
    <scope>NUCLEOTIDE SEQUENCE [LARGE SCALE GENOMIC DNA]</scope>
    <source>
        <strain evidence="2 3">CBS 172.35</strain>
    </source>
</reference>
<dbReference type="Proteomes" id="UP000315522">
    <property type="component" value="Unassembled WGS sequence"/>
</dbReference>
<sequence>MPPNAPNIPNARERYSNAHLFPEFRGIGPQDAEEPVAGRPPFEIATLHDFLNAAKTGNFPGKKTELPLWPAEEMQYFSKKYSEWAPSPYSELPMPASGPFGAMGGESPPPIFRVTLAMTSMDDMFSKLFQFAGQNMSPEEVRRRLSSADKGASLNILKSKIWFGVAPVSDALWKSRGLDDEANIEEALAILRSVVDVFDYWRKPEVQGQLRDVFNKFFLELDIFKDAINALRAERGEAVADWSISRLWQEYVHLHLLFMEQQVRSWMFQHLKVLHTIWLTRLHGAFNTLREVNGTQASIKIDHWAMMVMEKILDIYRDIEIIVKFRTDGFVMAFGVDPRLARIDIDGPSEERNRIYSQIEQQRMTYLNTSVNDVLRQHIAARHAQGAFPEFLEQFCVISDRTVVYKTLQPHIENPPASSPETWVRELSEDAIKMFGLVIYRLSYTETDEEWDAICTRLETALDSVWDGIVGSDNIKHKAVLQWVDGRDEDNIPEGNLDAARQHFQGFAKSSTFTKGLSTTVCLAATPLSVSSYAKDQPDNGTGDFQGFLHAIDASFDPSRVSSSDPAPNPTSRLPPPKGGMYKAGYDGTFKISDRLVWSELYALNVQRGSVVGFEDMWAVSAQHPWGVYMGPSTGVLRRNWREMKGMGGHMVKLAKEASEKEGRGS</sequence>
<evidence type="ECO:0000313" key="2">
    <source>
        <dbReference type="EMBL" id="TVY87749.1"/>
    </source>
</evidence>
<feature type="region of interest" description="Disordered" evidence="1">
    <location>
        <begin position="558"/>
        <end position="580"/>
    </location>
</feature>
<dbReference type="AlphaFoldDB" id="A0A559M489"/>
<name>A0A559M489_9HELO</name>
<comment type="caution">
    <text evidence="2">The sequence shown here is derived from an EMBL/GenBank/DDBJ whole genome shotgun (WGS) entry which is preliminary data.</text>
</comment>
<evidence type="ECO:0000256" key="1">
    <source>
        <dbReference type="SAM" id="MobiDB-lite"/>
    </source>
</evidence>
<gene>
    <name evidence="2" type="ORF">LAWI1_G006510</name>
</gene>
<feature type="compositionally biased region" description="Pro residues" evidence="1">
    <location>
        <begin position="567"/>
        <end position="578"/>
    </location>
</feature>
<proteinExistence type="predicted"/>
<organism evidence="2 3">
    <name type="scientific">Lachnellula willkommii</name>
    <dbReference type="NCBI Taxonomy" id="215461"/>
    <lineage>
        <taxon>Eukaryota</taxon>
        <taxon>Fungi</taxon>
        <taxon>Dikarya</taxon>
        <taxon>Ascomycota</taxon>
        <taxon>Pezizomycotina</taxon>
        <taxon>Leotiomycetes</taxon>
        <taxon>Helotiales</taxon>
        <taxon>Lachnaceae</taxon>
        <taxon>Lachnellula</taxon>
    </lineage>
</organism>
<evidence type="ECO:0000313" key="3">
    <source>
        <dbReference type="Proteomes" id="UP000315522"/>
    </source>
</evidence>
<keyword evidence="3" id="KW-1185">Reference proteome</keyword>
<accession>A0A559M489</accession>
<protein>
    <submittedName>
        <fullName evidence="2">Uncharacterized protein</fullName>
    </submittedName>
</protein>
<dbReference type="EMBL" id="QGML01002183">
    <property type="protein sequence ID" value="TVY87749.1"/>
    <property type="molecule type" value="Genomic_DNA"/>
</dbReference>